<dbReference type="PANTHER" id="PTHR33047">
    <property type="entry name" value="PROTEIN TAR1"/>
    <property type="match status" value="1"/>
</dbReference>
<dbReference type="InterPro" id="IPR052997">
    <property type="entry name" value="RRT15-like"/>
</dbReference>
<feature type="region of interest" description="Disordered" evidence="1">
    <location>
        <begin position="648"/>
        <end position="674"/>
    </location>
</feature>
<feature type="compositionally biased region" description="Polar residues" evidence="1">
    <location>
        <begin position="229"/>
        <end position="239"/>
    </location>
</feature>
<feature type="region of interest" description="Disordered" evidence="1">
    <location>
        <begin position="304"/>
        <end position="332"/>
    </location>
</feature>
<organism evidence="2 3">
    <name type="scientific">Aristolochia fimbriata</name>
    <name type="common">White veined hardy Dutchman's pipe vine</name>
    <dbReference type="NCBI Taxonomy" id="158543"/>
    <lineage>
        <taxon>Eukaryota</taxon>
        <taxon>Viridiplantae</taxon>
        <taxon>Streptophyta</taxon>
        <taxon>Embryophyta</taxon>
        <taxon>Tracheophyta</taxon>
        <taxon>Spermatophyta</taxon>
        <taxon>Magnoliopsida</taxon>
        <taxon>Magnoliidae</taxon>
        <taxon>Piperales</taxon>
        <taxon>Aristolochiaceae</taxon>
        <taxon>Aristolochia</taxon>
    </lineage>
</organism>
<feature type="region of interest" description="Disordered" evidence="1">
    <location>
        <begin position="444"/>
        <end position="484"/>
    </location>
</feature>
<gene>
    <name evidence="2" type="ORF">H6P81_016064</name>
</gene>
<sequence length="740" mass="78878">MIGRADIEGSKSNAAMNAWLPQAAYPRDVPPQPNSPPDNVFRRIGSPRRSLEQKGGAMPAPTKRNNSEVACSAPGKAPKGAFPDPIPGRASRTTRSRPRGAARAVHRQPTGSGLGPRAQPSSQSFSGYGSILPTSIAYIVPSTKGCSPWRPDAVMSTTRRGRHSVLRIFKGRRAHRHHATRRRGALPAVGPYLRLSRFQVGRLLNRKDNSSPRPRPASPDSPNALPTATPASGSTNPCTSAVHMEPFPSSPFKFSFEYLLLPPRSAPTAAPPGLGAEVLCGSRQPPILLIEAWLLPRRRSGERFARQDRCGPPPEVSSGPPGHSSPSFGSRQPARWIPPISFPLRLYGFGRPLTSHTCQTPWSVFQGGSNGEPADRHQERAGATRARPREGVAPPSSVRRGSVSAGRDHPPGAWSPVTHVGTCSLSVSRRYLALGGIYRPIWAAFPNNPTSPTTPQRSRRGPGTTGQSPSLAPHSMGLAPGPSRGALLRLHQRRKAARFSSWALPGSLRPLLGESLVTIRARPPVTEATAGRGPLQSQGLGHDLSPRGRGGGGTTSSCRAPLGQSVFSQPRPGGKDDQSARPRRPAEPPAVGQQGTGWGENTSGVTPRQVTVFEVGRHGHAAGDRLALPLSLGTDHAEWLFVCSRPGPSRAADAEPVGAGREREARGFDGRFSPGRAPVAAGHRVQLVRLGRARFVESTMILPQRRTANVAAIRTLHRTIQSVGATGGVYKGQGRSQRRS</sequence>
<dbReference type="EMBL" id="JAINDJ010000006">
    <property type="protein sequence ID" value="KAG9444724.1"/>
    <property type="molecule type" value="Genomic_DNA"/>
</dbReference>
<dbReference type="Proteomes" id="UP000825729">
    <property type="component" value="Unassembled WGS sequence"/>
</dbReference>
<evidence type="ECO:0000256" key="1">
    <source>
        <dbReference type="SAM" id="MobiDB-lite"/>
    </source>
</evidence>
<dbReference type="AlphaFoldDB" id="A0AAV7E7M6"/>
<feature type="region of interest" description="Disordered" evidence="1">
    <location>
        <begin position="360"/>
        <end position="419"/>
    </location>
</feature>
<feature type="region of interest" description="Disordered" evidence="1">
    <location>
        <begin position="203"/>
        <end position="242"/>
    </location>
</feature>
<feature type="compositionally biased region" description="Low complexity" evidence="1">
    <location>
        <begin position="316"/>
        <end position="330"/>
    </location>
</feature>
<feature type="compositionally biased region" description="Polar residues" evidence="1">
    <location>
        <begin position="447"/>
        <end position="456"/>
    </location>
</feature>
<feature type="region of interest" description="Disordered" evidence="1">
    <location>
        <begin position="23"/>
        <end position="126"/>
    </location>
</feature>
<comment type="caution">
    <text evidence="2">The sequence shown here is derived from an EMBL/GenBank/DDBJ whole genome shotgun (WGS) entry which is preliminary data.</text>
</comment>
<evidence type="ECO:0000313" key="2">
    <source>
        <dbReference type="EMBL" id="KAG9444724.1"/>
    </source>
</evidence>
<dbReference type="PANTHER" id="PTHR33047:SF8">
    <property type="entry name" value="REGULATOR OF RDNA TRANSCRIPTION PROTEIN 15"/>
    <property type="match status" value="1"/>
</dbReference>
<feature type="region of interest" description="Disordered" evidence="1">
    <location>
        <begin position="527"/>
        <end position="604"/>
    </location>
</feature>
<accession>A0AAV7E7M6</accession>
<proteinExistence type="predicted"/>
<feature type="compositionally biased region" description="Low complexity" evidence="1">
    <location>
        <begin position="392"/>
        <end position="405"/>
    </location>
</feature>
<feature type="compositionally biased region" description="Basic and acidic residues" evidence="1">
    <location>
        <begin position="660"/>
        <end position="669"/>
    </location>
</feature>
<reference evidence="2 3" key="1">
    <citation type="submission" date="2021-07" db="EMBL/GenBank/DDBJ databases">
        <title>The Aristolochia fimbriata genome: insights into angiosperm evolution, floral development and chemical biosynthesis.</title>
        <authorList>
            <person name="Jiao Y."/>
        </authorList>
    </citation>
    <scope>NUCLEOTIDE SEQUENCE [LARGE SCALE GENOMIC DNA]</scope>
    <source>
        <strain evidence="2">IBCAS-2021</strain>
        <tissue evidence="2">Leaf</tissue>
    </source>
</reference>
<evidence type="ECO:0000313" key="3">
    <source>
        <dbReference type="Proteomes" id="UP000825729"/>
    </source>
</evidence>
<feature type="compositionally biased region" description="Basic and acidic residues" evidence="1">
    <location>
        <begin position="373"/>
        <end position="390"/>
    </location>
</feature>
<name>A0AAV7E7M6_ARIFI</name>
<feature type="compositionally biased region" description="Basic residues" evidence="1">
    <location>
        <begin position="92"/>
        <end position="106"/>
    </location>
</feature>
<keyword evidence="3" id="KW-1185">Reference proteome</keyword>
<protein>
    <submittedName>
        <fullName evidence="2">Uncharacterized protein</fullName>
    </submittedName>
</protein>
<feature type="compositionally biased region" description="Basic and acidic residues" evidence="1">
    <location>
        <begin position="573"/>
        <end position="586"/>
    </location>
</feature>